<keyword evidence="3" id="KW-1185">Reference proteome</keyword>
<evidence type="ECO:0000313" key="3">
    <source>
        <dbReference type="Proteomes" id="UP000320762"/>
    </source>
</evidence>
<accession>A0A550BZP6</accession>
<organism evidence="2 3">
    <name type="scientific">Schizophyllum amplum</name>
    <dbReference type="NCBI Taxonomy" id="97359"/>
    <lineage>
        <taxon>Eukaryota</taxon>
        <taxon>Fungi</taxon>
        <taxon>Dikarya</taxon>
        <taxon>Basidiomycota</taxon>
        <taxon>Agaricomycotina</taxon>
        <taxon>Agaricomycetes</taxon>
        <taxon>Agaricomycetidae</taxon>
        <taxon>Agaricales</taxon>
        <taxon>Schizophyllaceae</taxon>
        <taxon>Schizophyllum</taxon>
    </lineage>
</organism>
<feature type="region of interest" description="Disordered" evidence="1">
    <location>
        <begin position="143"/>
        <end position="185"/>
    </location>
</feature>
<dbReference type="Proteomes" id="UP000320762">
    <property type="component" value="Unassembled WGS sequence"/>
</dbReference>
<proteinExistence type="predicted"/>
<gene>
    <name evidence="2" type="ORF">BD626DRAFT_540221</name>
</gene>
<sequence length="215" mass="23701">MPTMLRTTLAVDRVLKTMAMRSRRRGQHAQHNARDALKAASTVPSKRLKGIFDMEAVAATMAATRARIFCVSSSRCASCPRAAPALCLDGRHAVSLVHVDVIKPVCAKTRTRVLSPFNLVFKYPIPPIIRRRQAHRRHLSVTLATSPTPSRPPQPHPRALIHTISASTPRPRTPIRSASMPGTRARLRVLHPAIPPRYGIPLPAPRPRLLPPHSS</sequence>
<reference evidence="2 3" key="1">
    <citation type="journal article" date="2019" name="New Phytol.">
        <title>Comparative genomics reveals unique wood-decay strategies and fruiting body development in the Schizophyllaceae.</title>
        <authorList>
            <person name="Almasi E."/>
            <person name="Sahu N."/>
            <person name="Krizsan K."/>
            <person name="Balint B."/>
            <person name="Kovacs G.M."/>
            <person name="Kiss B."/>
            <person name="Cseklye J."/>
            <person name="Drula E."/>
            <person name="Henrissat B."/>
            <person name="Nagy I."/>
            <person name="Chovatia M."/>
            <person name="Adam C."/>
            <person name="LaButti K."/>
            <person name="Lipzen A."/>
            <person name="Riley R."/>
            <person name="Grigoriev I.V."/>
            <person name="Nagy L.G."/>
        </authorList>
    </citation>
    <scope>NUCLEOTIDE SEQUENCE [LARGE SCALE GENOMIC DNA]</scope>
    <source>
        <strain evidence="2 3">NL-1724</strain>
    </source>
</reference>
<name>A0A550BZP6_9AGAR</name>
<dbReference type="AlphaFoldDB" id="A0A550BZP6"/>
<protein>
    <submittedName>
        <fullName evidence="2">Uncharacterized protein</fullName>
    </submittedName>
</protein>
<evidence type="ECO:0000313" key="2">
    <source>
        <dbReference type="EMBL" id="TRM57966.1"/>
    </source>
</evidence>
<dbReference type="EMBL" id="VDMD01000040">
    <property type="protein sequence ID" value="TRM57966.1"/>
    <property type="molecule type" value="Genomic_DNA"/>
</dbReference>
<evidence type="ECO:0000256" key="1">
    <source>
        <dbReference type="SAM" id="MobiDB-lite"/>
    </source>
</evidence>
<comment type="caution">
    <text evidence="2">The sequence shown here is derived from an EMBL/GenBank/DDBJ whole genome shotgun (WGS) entry which is preliminary data.</text>
</comment>